<evidence type="ECO:0000259" key="1">
    <source>
        <dbReference type="Pfam" id="PF22936"/>
    </source>
</evidence>
<proteinExistence type="predicted"/>
<sequence length="139" mass="15100">MVATLHVAHPGATSHMCKDIGLFVTFEPLESSMETAANPFRILGKGTVRFPVKDATKAVRSVELKDVNYVPRVAHSLFSVIKALVNDGFKININKWECTLRHDGGGYVLLVSMSVLYLPMGMLLLKRLCGGIGGLDTLA</sequence>
<comment type="caution">
    <text evidence="2">The sequence shown here is derived from an EMBL/GenBank/DDBJ whole genome shotgun (WGS) entry which is preliminary data.</text>
</comment>
<accession>A0A9W6X8A7</accession>
<protein>
    <submittedName>
        <fullName evidence="2">Unnamed protein product</fullName>
    </submittedName>
</protein>
<reference evidence="2" key="1">
    <citation type="submission" date="2023-04" db="EMBL/GenBank/DDBJ databases">
        <title>Phytophthora fragariaefolia NBRC 109709.</title>
        <authorList>
            <person name="Ichikawa N."/>
            <person name="Sato H."/>
            <person name="Tonouchi N."/>
        </authorList>
    </citation>
    <scope>NUCLEOTIDE SEQUENCE</scope>
    <source>
        <strain evidence="2">NBRC 109709</strain>
    </source>
</reference>
<feature type="domain" description="Retrovirus-related Pol polyprotein from transposon TNT 1-94-like beta-barrel" evidence="1">
    <location>
        <begin position="11"/>
        <end position="83"/>
    </location>
</feature>
<dbReference type="OrthoDB" id="6761949at2759"/>
<evidence type="ECO:0000313" key="2">
    <source>
        <dbReference type="EMBL" id="GMF33461.1"/>
    </source>
</evidence>
<keyword evidence="3" id="KW-1185">Reference proteome</keyword>
<dbReference type="InterPro" id="IPR054722">
    <property type="entry name" value="PolX-like_BBD"/>
</dbReference>
<dbReference type="Proteomes" id="UP001165121">
    <property type="component" value="Unassembled WGS sequence"/>
</dbReference>
<dbReference type="AlphaFoldDB" id="A0A9W6X8A7"/>
<organism evidence="2 3">
    <name type="scientific">Phytophthora fragariaefolia</name>
    <dbReference type="NCBI Taxonomy" id="1490495"/>
    <lineage>
        <taxon>Eukaryota</taxon>
        <taxon>Sar</taxon>
        <taxon>Stramenopiles</taxon>
        <taxon>Oomycota</taxon>
        <taxon>Peronosporomycetes</taxon>
        <taxon>Peronosporales</taxon>
        <taxon>Peronosporaceae</taxon>
        <taxon>Phytophthora</taxon>
    </lineage>
</organism>
<gene>
    <name evidence="2" type="ORF">Pfra01_000830900</name>
</gene>
<dbReference type="EMBL" id="BSXT01000741">
    <property type="protein sequence ID" value="GMF33461.1"/>
    <property type="molecule type" value="Genomic_DNA"/>
</dbReference>
<evidence type="ECO:0000313" key="3">
    <source>
        <dbReference type="Proteomes" id="UP001165121"/>
    </source>
</evidence>
<name>A0A9W6X8A7_9STRA</name>
<dbReference type="Pfam" id="PF22936">
    <property type="entry name" value="Pol_BBD"/>
    <property type="match status" value="1"/>
</dbReference>